<protein>
    <submittedName>
        <fullName evidence="2">Uncharacterized protein</fullName>
    </submittedName>
</protein>
<accession>A0A4C1WKI9</accession>
<keyword evidence="3" id="KW-1185">Reference proteome</keyword>
<dbReference type="EMBL" id="BGZK01000569">
    <property type="protein sequence ID" value="GBP50634.1"/>
    <property type="molecule type" value="Genomic_DNA"/>
</dbReference>
<comment type="caution">
    <text evidence="2">The sequence shown here is derived from an EMBL/GenBank/DDBJ whole genome shotgun (WGS) entry which is preliminary data.</text>
</comment>
<feature type="region of interest" description="Disordered" evidence="1">
    <location>
        <begin position="51"/>
        <end position="74"/>
    </location>
</feature>
<dbReference type="AlphaFoldDB" id="A0A4C1WKI9"/>
<name>A0A4C1WKI9_EUMVA</name>
<feature type="compositionally biased region" description="Polar residues" evidence="1">
    <location>
        <begin position="51"/>
        <end position="63"/>
    </location>
</feature>
<reference evidence="2 3" key="1">
    <citation type="journal article" date="2019" name="Commun. Biol.">
        <title>The bagworm genome reveals a unique fibroin gene that provides high tensile strength.</title>
        <authorList>
            <person name="Kono N."/>
            <person name="Nakamura H."/>
            <person name="Ohtoshi R."/>
            <person name="Tomita M."/>
            <person name="Numata K."/>
            <person name="Arakawa K."/>
        </authorList>
    </citation>
    <scope>NUCLEOTIDE SEQUENCE [LARGE SCALE GENOMIC DNA]</scope>
</reference>
<evidence type="ECO:0000313" key="2">
    <source>
        <dbReference type="EMBL" id="GBP50634.1"/>
    </source>
</evidence>
<sequence length="74" mass="8171">MKPQPGVSQDAFRREPGRAVSCNNGAVKCRRRLRPPAVWKLKSHLADVSSATGKKNMWESTGSEGLHPGRVQIF</sequence>
<organism evidence="2 3">
    <name type="scientific">Eumeta variegata</name>
    <name type="common">Bagworm moth</name>
    <name type="synonym">Eumeta japonica</name>
    <dbReference type="NCBI Taxonomy" id="151549"/>
    <lineage>
        <taxon>Eukaryota</taxon>
        <taxon>Metazoa</taxon>
        <taxon>Ecdysozoa</taxon>
        <taxon>Arthropoda</taxon>
        <taxon>Hexapoda</taxon>
        <taxon>Insecta</taxon>
        <taxon>Pterygota</taxon>
        <taxon>Neoptera</taxon>
        <taxon>Endopterygota</taxon>
        <taxon>Lepidoptera</taxon>
        <taxon>Glossata</taxon>
        <taxon>Ditrysia</taxon>
        <taxon>Tineoidea</taxon>
        <taxon>Psychidae</taxon>
        <taxon>Oiketicinae</taxon>
        <taxon>Eumeta</taxon>
    </lineage>
</organism>
<evidence type="ECO:0000256" key="1">
    <source>
        <dbReference type="SAM" id="MobiDB-lite"/>
    </source>
</evidence>
<dbReference type="Proteomes" id="UP000299102">
    <property type="component" value="Unassembled WGS sequence"/>
</dbReference>
<proteinExistence type="predicted"/>
<evidence type="ECO:0000313" key="3">
    <source>
        <dbReference type="Proteomes" id="UP000299102"/>
    </source>
</evidence>
<gene>
    <name evidence="2" type="ORF">EVAR_28826_1</name>
</gene>